<feature type="transmembrane region" description="Helical" evidence="1">
    <location>
        <begin position="209"/>
        <end position="230"/>
    </location>
</feature>
<evidence type="ECO:0008006" key="4">
    <source>
        <dbReference type="Google" id="ProtNLM"/>
    </source>
</evidence>
<dbReference type="AlphaFoldDB" id="A0A1X9N715"/>
<reference evidence="2 3" key="1">
    <citation type="submission" date="2016-11" db="EMBL/GenBank/DDBJ databases">
        <title>Trade-off between light-utilization and light-protection in marine flavobacteria.</title>
        <authorList>
            <person name="Kumagai Y."/>
        </authorList>
    </citation>
    <scope>NUCLEOTIDE SEQUENCE [LARGE SCALE GENOMIC DNA]</scope>
    <source>
        <strain evidence="2 3">NBRC 107125</strain>
    </source>
</reference>
<sequence>MFDVVTYRLQQVERFLNTSGARLTAFFAVLLAVTFVLRLWQYGWAVNDDGALYLYAAKNFIDQGAMAAFQTYEWAYYSIVVAYVDMLFFNNLVISGWVLNFLLQTGQIYFLYKICKAFHLQKPRLFWVLVLFIISISFHNFRNYLMRDQGYILCVMAGVYFSLVFLDKKNTASLLLFFVSFILAALFRIEAFLLLVVGFAAITVLTKEYAMSMIAATIALILLAISLLVLSNISSVDFAGHFLRKFPDMAAHFSNQQEILESQLLPKHWHDYSGASLFGLFFFSYIIYLLNSISIYLLAYFYIGKVQFNPAKILLAVYALTVVFYCLAFLFSRSFLVFRYNLPLTYLLTTVAIVLVLSASARRARLARAVLVLFIAVSLVKVMDAPSGSKRYLLEAQGFVETMGLEGSQVQSNTLQISLINGVDFNSAMKFKNRLYLLPANLKKPLKPEVAVVYYGKVSQELEISDSNCLVYQKKHRSRLISVYTAKNEYCLSGET</sequence>
<gene>
    <name evidence="2" type="ORF">BST96_07040</name>
</gene>
<feature type="transmembrane region" description="Helical" evidence="1">
    <location>
        <begin position="313"/>
        <end position="331"/>
    </location>
</feature>
<feature type="transmembrane region" description="Helical" evidence="1">
    <location>
        <begin position="174"/>
        <end position="203"/>
    </location>
</feature>
<keyword evidence="1" id="KW-0812">Transmembrane</keyword>
<feature type="transmembrane region" description="Helical" evidence="1">
    <location>
        <begin position="21"/>
        <end position="40"/>
    </location>
</feature>
<evidence type="ECO:0000256" key="1">
    <source>
        <dbReference type="SAM" id="Phobius"/>
    </source>
</evidence>
<evidence type="ECO:0000313" key="3">
    <source>
        <dbReference type="Proteomes" id="UP000193450"/>
    </source>
</evidence>
<evidence type="ECO:0000313" key="2">
    <source>
        <dbReference type="EMBL" id="ARN73890.1"/>
    </source>
</evidence>
<keyword evidence="1" id="KW-0472">Membrane</keyword>
<name>A0A1X9N715_9GAMM</name>
<protein>
    <recommendedName>
        <fullName evidence="4">Glycosyltransferase RgtA/B/C/D-like domain-containing protein</fullName>
    </recommendedName>
</protein>
<accession>A0A1X9N715</accession>
<dbReference type="OrthoDB" id="7057633at2"/>
<feature type="transmembrane region" description="Helical" evidence="1">
    <location>
        <begin position="277"/>
        <end position="301"/>
    </location>
</feature>
<feature type="transmembrane region" description="Helical" evidence="1">
    <location>
        <begin position="343"/>
        <end position="360"/>
    </location>
</feature>
<keyword evidence="3" id="KW-1185">Reference proteome</keyword>
<dbReference type="Proteomes" id="UP000193450">
    <property type="component" value="Chromosome"/>
</dbReference>
<dbReference type="EMBL" id="CP019343">
    <property type="protein sequence ID" value="ARN73890.1"/>
    <property type="molecule type" value="Genomic_DNA"/>
</dbReference>
<keyword evidence="1" id="KW-1133">Transmembrane helix</keyword>
<feature type="transmembrane region" description="Helical" evidence="1">
    <location>
        <begin position="150"/>
        <end position="167"/>
    </location>
</feature>
<proteinExistence type="predicted"/>
<feature type="transmembrane region" description="Helical" evidence="1">
    <location>
        <begin position="74"/>
        <end position="103"/>
    </location>
</feature>
<dbReference type="RefSeq" id="WP_085758016.1">
    <property type="nucleotide sequence ID" value="NZ_CP019343.1"/>
</dbReference>
<feature type="transmembrane region" description="Helical" evidence="1">
    <location>
        <begin position="124"/>
        <end position="144"/>
    </location>
</feature>
<organism evidence="2 3">
    <name type="scientific">Oceanicoccus sagamiensis</name>
    <dbReference type="NCBI Taxonomy" id="716816"/>
    <lineage>
        <taxon>Bacteria</taxon>
        <taxon>Pseudomonadati</taxon>
        <taxon>Pseudomonadota</taxon>
        <taxon>Gammaproteobacteria</taxon>
        <taxon>Cellvibrionales</taxon>
        <taxon>Spongiibacteraceae</taxon>
        <taxon>Oceanicoccus</taxon>
    </lineage>
</organism>
<dbReference type="STRING" id="716816.BST96_07040"/>
<dbReference type="KEGG" id="osg:BST96_07040"/>